<dbReference type="InterPro" id="IPR019734">
    <property type="entry name" value="TPR_rpt"/>
</dbReference>
<keyword evidence="5" id="KW-0732">Signal</keyword>
<feature type="repeat" description="TPR" evidence="3">
    <location>
        <begin position="480"/>
        <end position="513"/>
    </location>
</feature>
<dbReference type="Pfam" id="PF13432">
    <property type="entry name" value="TPR_16"/>
    <property type="match status" value="1"/>
</dbReference>
<keyword evidence="8" id="KW-1185">Reference proteome</keyword>
<gene>
    <name evidence="7" type="ORF">GCM10009416_44560</name>
</gene>
<dbReference type="Pfam" id="PF13181">
    <property type="entry name" value="TPR_8"/>
    <property type="match status" value="1"/>
</dbReference>
<evidence type="ECO:0000313" key="7">
    <source>
        <dbReference type="EMBL" id="GAA0601804.1"/>
    </source>
</evidence>
<dbReference type="RefSeq" id="WP_343897626.1">
    <property type="nucleotide sequence ID" value="NZ_BAAAFZ010000079.1"/>
</dbReference>
<feature type="signal peptide" evidence="5">
    <location>
        <begin position="1"/>
        <end position="24"/>
    </location>
</feature>
<dbReference type="Gene3D" id="1.25.40.10">
    <property type="entry name" value="Tetratricopeptide repeat domain"/>
    <property type="match status" value="4"/>
</dbReference>
<dbReference type="InterPro" id="IPR011990">
    <property type="entry name" value="TPR-like_helical_dom_sf"/>
</dbReference>
<feature type="domain" description="Ancillary SecYEG translocon subunit/Cell division coordinator CpoB TPR" evidence="6">
    <location>
        <begin position="309"/>
        <end position="404"/>
    </location>
</feature>
<feature type="repeat" description="TPR" evidence="3">
    <location>
        <begin position="514"/>
        <end position="547"/>
    </location>
</feature>
<dbReference type="Proteomes" id="UP001501588">
    <property type="component" value="Unassembled WGS sequence"/>
</dbReference>
<proteinExistence type="predicted"/>
<protein>
    <submittedName>
        <fullName evidence="7">Tetratricopeptide repeat protein</fullName>
    </submittedName>
</protein>
<reference evidence="7 8" key="1">
    <citation type="journal article" date="2019" name="Int. J. Syst. Evol. Microbiol.">
        <title>The Global Catalogue of Microorganisms (GCM) 10K type strain sequencing project: providing services to taxonomists for standard genome sequencing and annotation.</title>
        <authorList>
            <consortium name="The Broad Institute Genomics Platform"/>
            <consortium name="The Broad Institute Genome Sequencing Center for Infectious Disease"/>
            <person name="Wu L."/>
            <person name="Ma J."/>
        </authorList>
    </citation>
    <scope>NUCLEOTIDE SEQUENCE [LARGE SCALE GENOMIC DNA]</scope>
    <source>
        <strain evidence="7 8">JCM 9933</strain>
    </source>
</reference>
<dbReference type="SMART" id="SM00028">
    <property type="entry name" value="TPR"/>
    <property type="match status" value="6"/>
</dbReference>
<dbReference type="InterPro" id="IPR018704">
    <property type="entry name" value="SecYEG/CpoB_TPR"/>
</dbReference>
<evidence type="ECO:0000256" key="5">
    <source>
        <dbReference type="SAM" id="SignalP"/>
    </source>
</evidence>
<keyword evidence="2 3" id="KW-0802">TPR repeat</keyword>
<dbReference type="PANTHER" id="PTHR45586:SF1">
    <property type="entry name" value="LIPOPOLYSACCHARIDE ASSEMBLY PROTEIN B"/>
    <property type="match status" value="1"/>
</dbReference>
<dbReference type="EMBL" id="BAAAFZ010000079">
    <property type="protein sequence ID" value="GAA0601804.1"/>
    <property type="molecule type" value="Genomic_DNA"/>
</dbReference>
<sequence>MQHSCSPRRLALLAAALLAAGAAAEGPSPNDRAPRLTGAPPVTGAFGAYLSGRFAASETDTAIAADRLLAALRADPDQPELLNRAFLAALLDGRSDALRLARRLPDSTIGNLLLAGADAQAGRWERAEQRLRNVSRSGPVQLVQPLLLAWAQVGRGQPEQALATLRPAVESNRLRALNALHAALVADVAGRPREAERFARIAVADQPQLPPRAAMLAAGVLQRAGQPAEAQRLLDALAGSGDDTALAVTGPAARRAQSATRAVSSPTDGMAEAYVALAGTMRGQGSGDFVLVLSQLALRLRPGFAPALMLVADVLAEEKQEEQALAALSRVSPDDPFAPLAALRRAAVLDKLDRPDEAAAVLRRLSEANPDLPQPAAHLGDLLRRRNRFAEAAEAYDQALARVARPGVRDWPLFYSRAIARERAGDWPRAEADLLRALELSPDQPYVLNYLGYTWADQGRNLDRAKAMLLRATELRPQDGNIADSLGWALFRLGDVRGAVTWLEKAVELEPRSSVINDHLGDAYWAAGRQREAHFQWRRALNLDPEPEDGPKIEAKLRDGLPTPPSSSAQR</sequence>
<evidence type="ECO:0000259" key="6">
    <source>
        <dbReference type="Pfam" id="PF09976"/>
    </source>
</evidence>
<accession>A0ABN1G0P3</accession>
<dbReference type="PANTHER" id="PTHR45586">
    <property type="entry name" value="TPR REPEAT-CONTAINING PROTEIN PA4667"/>
    <property type="match status" value="1"/>
</dbReference>
<keyword evidence="1" id="KW-0677">Repeat</keyword>
<dbReference type="InterPro" id="IPR051012">
    <property type="entry name" value="CellSynth/LPSAsmb/PSIAsmb"/>
</dbReference>
<feature type="compositionally biased region" description="Basic and acidic residues" evidence="4">
    <location>
        <begin position="549"/>
        <end position="559"/>
    </location>
</feature>
<organism evidence="7 8">
    <name type="scientific">Craurococcus roseus</name>
    <dbReference type="NCBI Taxonomy" id="77585"/>
    <lineage>
        <taxon>Bacteria</taxon>
        <taxon>Pseudomonadati</taxon>
        <taxon>Pseudomonadota</taxon>
        <taxon>Alphaproteobacteria</taxon>
        <taxon>Acetobacterales</taxon>
        <taxon>Acetobacteraceae</taxon>
        <taxon>Craurococcus</taxon>
    </lineage>
</organism>
<comment type="caution">
    <text evidence="7">The sequence shown here is derived from an EMBL/GenBank/DDBJ whole genome shotgun (WGS) entry which is preliminary data.</text>
</comment>
<dbReference type="PROSITE" id="PS50005">
    <property type="entry name" value="TPR"/>
    <property type="match status" value="2"/>
</dbReference>
<dbReference type="SUPFAM" id="SSF48452">
    <property type="entry name" value="TPR-like"/>
    <property type="match status" value="3"/>
</dbReference>
<evidence type="ECO:0000256" key="4">
    <source>
        <dbReference type="SAM" id="MobiDB-lite"/>
    </source>
</evidence>
<dbReference type="Pfam" id="PF09976">
    <property type="entry name" value="TPR_21"/>
    <property type="match status" value="1"/>
</dbReference>
<feature type="chain" id="PRO_5045233312" evidence="5">
    <location>
        <begin position="25"/>
        <end position="571"/>
    </location>
</feature>
<evidence type="ECO:0000256" key="2">
    <source>
        <dbReference type="ARBA" id="ARBA00022803"/>
    </source>
</evidence>
<evidence type="ECO:0000256" key="1">
    <source>
        <dbReference type="ARBA" id="ARBA00022737"/>
    </source>
</evidence>
<evidence type="ECO:0000256" key="3">
    <source>
        <dbReference type="PROSITE-ProRule" id="PRU00339"/>
    </source>
</evidence>
<evidence type="ECO:0000313" key="8">
    <source>
        <dbReference type="Proteomes" id="UP001501588"/>
    </source>
</evidence>
<feature type="region of interest" description="Disordered" evidence="4">
    <location>
        <begin position="542"/>
        <end position="571"/>
    </location>
</feature>
<name>A0ABN1G0P3_9PROT</name>